<name>A0AAN6X583_9PEZI</name>
<evidence type="ECO:0000313" key="2">
    <source>
        <dbReference type="Proteomes" id="UP001302126"/>
    </source>
</evidence>
<dbReference type="Proteomes" id="UP001302126">
    <property type="component" value="Unassembled WGS sequence"/>
</dbReference>
<comment type="caution">
    <text evidence="1">The sequence shown here is derived from an EMBL/GenBank/DDBJ whole genome shotgun (WGS) entry which is preliminary data.</text>
</comment>
<reference evidence="1" key="2">
    <citation type="submission" date="2023-05" db="EMBL/GenBank/DDBJ databases">
        <authorList>
            <consortium name="Lawrence Berkeley National Laboratory"/>
            <person name="Steindorff A."/>
            <person name="Hensen N."/>
            <person name="Bonometti L."/>
            <person name="Westerberg I."/>
            <person name="Brannstrom I.O."/>
            <person name="Guillou S."/>
            <person name="Cros-Aarteil S."/>
            <person name="Calhoun S."/>
            <person name="Haridas S."/>
            <person name="Kuo A."/>
            <person name="Mondo S."/>
            <person name="Pangilinan J."/>
            <person name="Riley R."/>
            <person name="Labutti K."/>
            <person name="Andreopoulos B."/>
            <person name="Lipzen A."/>
            <person name="Chen C."/>
            <person name="Yanf M."/>
            <person name="Daum C."/>
            <person name="Ng V."/>
            <person name="Clum A."/>
            <person name="Ohm R."/>
            <person name="Martin F."/>
            <person name="Silar P."/>
            <person name="Natvig D."/>
            <person name="Lalanne C."/>
            <person name="Gautier V."/>
            <person name="Ament-Velasquez S.L."/>
            <person name="Kruys A."/>
            <person name="Hutchinson M.I."/>
            <person name="Powell A.J."/>
            <person name="Barry K."/>
            <person name="Miller A.N."/>
            <person name="Grigoriev I.V."/>
            <person name="Debuchy R."/>
            <person name="Gladieux P."/>
            <person name="Thoren M.H."/>
            <person name="Johannesson H."/>
        </authorList>
    </citation>
    <scope>NUCLEOTIDE SEQUENCE</scope>
    <source>
        <strain evidence="1">PSN309</strain>
    </source>
</reference>
<protein>
    <submittedName>
        <fullName evidence="1">Uncharacterized protein</fullName>
    </submittedName>
</protein>
<evidence type="ECO:0000313" key="1">
    <source>
        <dbReference type="EMBL" id="KAK4193871.1"/>
    </source>
</evidence>
<dbReference type="AlphaFoldDB" id="A0AAN6X583"/>
<keyword evidence="2" id="KW-1185">Reference proteome</keyword>
<reference evidence="1" key="1">
    <citation type="journal article" date="2023" name="Mol. Phylogenet. Evol.">
        <title>Genome-scale phylogeny and comparative genomics of the fungal order Sordariales.</title>
        <authorList>
            <person name="Hensen N."/>
            <person name="Bonometti L."/>
            <person name="Westerberg I."/>
            <person name="Brannstrom I.O."/>
            <person name="Guillou S."/>
            <person name="Cros-Aarteil S."/>
            <person name="Calhoun S."/>
            <person name="Haridas S."/>
            <person name="Kuo A."/>
            <person name="Mondo S."/>
            <person name="Pangilinan J."/>
            <person name="Riley R."/>
            <person name="LaButti K."/>
            <person name="Andreopoulos B."/>
            <person name="Lipzen A."/>
            <person name="Chen C."/>
            <person name="Yan M."/>
            <person name="Daum C."/>
            <person name="Ng V."/>
            <person name="Clum A."/>
            <person name="Steindorff A."/>
            <person name="Ohm R.A."/>
            <person name="Martin F."/>
            <person name="Silar P."/>
            <person name="Natvig D.O."/>
            <person name="Lalanne C."/>
            <person name="Gautier V."/>
            <person name="Ament-Velasquez S.L."/>
            <person name="Kruys A."/>
            <person name="Hutchinson M.I."/>
            <person name="Powell A.J."/>
            <person name="Barry K."/>
            <person name="Miller A.N."/>
            <person name="Grigoriev I.V."/>
            <person name="Debuchy R."/>
            <person name="Gladieux P."/>
            <person name="Hiltunen Thoren M."/>
            <person name="Johannesson H."/>
        </authorList>
    </citation>
    <scope>NUCLEOTIDE SEQUENCE</scope>
    <source>
        <strain evidence="1">PSN309</strain>
    </source>
</reference>
<sequence>MNNETQLNHLVLSPFREVVVKCREAVENAKTAQNDAGVQAMTKASRGLLTKSERALGKIEPLCKRLLEEYGEVFIDALKESGMFSPSSSS</sequence>
<proteinExistence type="predicted"/>
<gene>
    <name evidence="1" type="ORF">QBC35DRAFT_8426</name>
</gene>
<accession>A0AAN6X583</accession>
<organism evidence="1 2">
    <name type="scientific">Podospora australis</name>
    <dbReference type="NCBI Taxonomy" id="1536484"/>
    <lineage>
        <taxon>Eukaryota</taxon>
        <taxon>Fungi</taxon>
        <taxon>Dikarya</taxon>
        <taxon>Ascomycota</taxon>
        <taxon>Pezizomycotina</taxon>
        <taxon>Sordariomycetes</taxon>
        <taxon>Sordariomycetidae</taxon>
        <taxon>Sordariales</taxon>
        <taxon>Podosporaceae</taxon>
        <taxon>Podospora</taxon>
    </lineage>
</organism>
<dbReference type="EMBL" id="MU864350">
    <property type="protein sequence ID" value="KAK4193871.1"/>
    <property type="molecule type" value="Genomic_DNA"/>
</dbReference>